<reference evidence="9" key="1">
    <citation type="submission" date="2021-02" db="EMBL/GenBank/DDBJ databases">
        <title>Genome-Resolved Metagenomics of a Microbial Community Performing Photosynthetic Biological Nutrient Removal.</title>
        <authorList>
            <person name="Mcdaniel E.A."/>
        </authorList>
    </citation>
    <scope>NUCLEOTIDE SEQUENCE</scope>
    <source>
        <strain evidence="9">UWPOB_OBS1</strain>
    </source>
</reference>
<dbReference type="PANTHER" id="PTHR23402:SF1">
    <property type="entry name" value="PYROGLUTAMYL-PEPTIDASE I"/>
    <property type="match status" value="1"/>
</dbReference>
<keyword evidence="4" id="KW-0645">Protease</keyword>
<evidence type="ECO:0000256" key="2">
    <source>
        <dbReference type="ARBA" id="ARBA00019191"/>
    </source>
</evidence>
<protein>
    <recommendedName>
        <fullName evidence="2">Pyrrolidone-carboxylate peptidase</fullName>
    </recommendedName>
    <alternativeName>
        <fullName evidence="7">5-oxoprolyl-peptidase</fullName>
    </alternativeName>
    <alternativeName>
        <fullName evidence="8">Pyroglutamyl-peptidase I</fullName>
    </alternativeName>
</protein>
<dbReference type="InterPro" id="IPR036440">
    <property type="entry name" value="Peptidase_C15-like_sf"/>
</dbReference>
<comment type="caution">
    <text evidence="9">The sequence shown here is derived from an EMBL/GenBank/DDBJ whole genome shotgun (WGS) entry which is preliminary data.</text>
</comment>
<dbReference type="Pfam" id="PF01470">
    <property type="entry name" value="Peptidase_C15"/>
    <property type="match status" value="1"/>
</dbReference>
<name>A0A8J7P8S7_9BACT</name>
<sequence length="256" mass="28166">MKTKAKSEKAGSSPSLMTSSDYICLLSGFGKFGGGSYNPSQETVESFPDILITQGESKAARVRKRAKEVHIEKVVLETVGKTAWKNLKGKLQKLPENKPVVLVMTGLAEGIKGLHLERFAMNLRDYRIKDMSGAQIVDKPIIKSAQDLIRTTLPLDKLSESLGKSGIPCRVSNHAGTFICNELYFNAMHHTQAIKAVKACLFVHMPLAEEFAEVCRKAKNKKLKARAMAANSREKQIELLRDALAEVIEGVVKTIA</sequence>
<evidence type="ECO:0000256" key="1">
    <source>
        <dbReference type="ARBA" id="ARBA00006641"/>
    </source>
</evidence>
<keyword evidence="6" id="KW-0788">Thiol protease</keyword>
<dbReference type="PIRSF" id="PIRSF015592">
    <property type="entry name" value="Prld-crbxl_pptds"/>
    <property type="match status" value="1"/>
</dbReference>
<keyword evidence="5" id="KW-0378">Hydrolase</keyword>
<evidence type="ECO:0000256" key="5">
    <source>
        <dbReference type="ARBA" id="ARBA00022801"/>
    </source>
</evidence>
<accession>A0A8J7P8S7</accession>
<dbReference type="GO" id="GO:0016920">
    <property type="term" value="F:pyroglutamyl-peptidase activity"/>
    <property type="evidence" value="ECO:0007669"/>
    <property type="project" value="InterPro"/>
</dbReference>
<dbReference type="AlphaFoldDB" id="A0A8J7P8S7"/>
<gene>
    <name evidence="9" type="ORF">J0M35_01690</name>
</gene>
<dbReference type="PANTHER" id="PTHR23402">
    <property type="entry name" value="PROTEASE FAMILY C15 PYROGLUTAMYL-PEPTIDASE I-RELATED"/>
    <property type="match status" value="1"/>
</dbReference>
<evidence type="ECO:0000256" key="3">
    <source>
        <dbReference type="ARBA" id="ARBA00022490"/>
    </source>
</evidence>
<proteinExistence type="inferred from homology"/>
<evidence type="ECO:0000313" key="9">
    <source>
        <dbReference type="EMBL" id="MBN8659047.1"/>
    </source>
</evidence>
<keyword evidence="3" id="KW-0963">Cytoplasm</keyword>
<dbReference type="EMBL" id="JAFLCK010000001">
    <property type="protein sequence ID" value="MBN8659047.1"/>
    <property type="molecule type" value="Genomic_DNA"/>
</dbReference>
<evidence type="ECO:0000313" key="10">
    <source>
        <dbReference type="Proteomes" id="UP000664277"/>
    </source>
</evidence>
<dbReference type="Gene3D" id="3.40.630.20">
    <property type="entry name" value="Peptidase C15, pyroglutamyl peptidase I-like"/>
    <property type="match status" value="1"/>
</dbReference>
<dbReference type="Proteomes" id="UP000664277">
    <property type="component" value="Unassembled WGS sequence"/>
</dbReference>
<comment type="similarity">
    <text evidence="1">Belongs to the peptidase C15 family.</text>
</comment>
<evidence type="ECO:0000256" key="8">
    <source>
        <dbReference type="ARBA" id="ARBA00031559"/>
    </source>
</evidence>
<dbReference type="SUPFAM" id="SSF53182">
    <property type="entry name" value="Pyrrolidone carboxyl peptidase (pyroglutamate aminopeptidase)"/>
    <property type="match status" value="1"/>
</dbReference>
<dbReference type="InterPro" id="IPR000816">
    <property type="entry name" value="Peptidase_C15"/>
</dbReference>
<evidence type="ECO:0000256" key="6">
    <source>
        <dbReference type="ARBA" id="ARBA00022807"/>
    </source>
</evidence>
<dbReference type="GO" id="GO:0005829">
    <property type="term" value="C:cytosol"/>
    <property type="evidence" value="ECO:0007669"/>
    <property type="project" value="InterPro"/>
</dbReference>
<evidence type="ECO:0000256" key="4">
    <source>
        <dbReference type="ARBA" id="ARBA00022670"/>
    </source>
</evidence>
<evidence type="ECO:0000256" key="7">
    <source>
        <dbReference type="ARBA" id="ARBA00030836"/>
    </source>
</evidence>
<dbReference type="InterPro" id="IPR016125">
    <property type="entry name" value="Peptidase_C15-like"/>
</dbReference>
<organism evidence="9 10">
    <name type="scientific">Candidatus Obscuribacter phosphatis</name>
    <dbReference type="NCBI Taxonomy" id="1906157"/>
    <lineage>
        <taxon>Bacteria</taxon>
        <taxon>Bacillati</taxon>
        <taxon>Candidatus Melainabacteria</taxon>
        <taxon>Candidatus Obscuribacterales</taxon>
        <taxon>Candidatus Obscuribacteraceae</taxon>
        <taxon>Candidatus Obscuribacter</taxon>
    </lineage>
</organism>
<dbReference type="GO" id="GO:0006508">
    <property type="term" value="P:proteolysis"/>
    <property type="evidence" value="ECO:0007669"/>
    <property type="project" value="UniProtKB-KW"/>
</dbReference>